<comment type="caution">
    <text evidence="2">The sequence shown here is derived from an EMBL/GenBank/DDBJ whole genome shotgun (WGS) entry which is preliminary data.</text>
</comment>
<dbReference type="EMBL" id="JBAHYK010002283">
    <property type="protein sequence ID" value="KAL0565399.1"/>
    <property type="molecule type" value="Genomic_DNA"/>
</dbReference>
<feature type="non-terminal residue" evidence="2">
    <location>
        <position position="1"/>
    </location>
</feature>
<accession>A0ABR3ER92</accession>
<keyword evidence="3" id="KW-1185">Reference proteome</keyword>
<dbReference type="Proteomes" id="UP001465976">
    <property type="component" value="Unassembled WGS sequence"/>
</dbReference>
<evidence type="ECO:0000313" key="3">
    <source>
        <dbReference type="Proteomes" id="UP001465976"/>
    </source>
</evidence>
<feature type="compositionally biased region" description="Low complexity" evidence="1">
    <location>
        <begin position="34"/>
        <end position="71"/>
    </location>
</feature>
<sequence>FSWQSVDPKFKNVAHKPSFRPIQSLASVTISTTLSTTPSSQLPTASSSPLTRASALPTTTLPLPPASTTTSPLPPFELRMIVGSEGYSHLARRNDRQEKHDWLGSVVKRDILPYSEDVSPLEFEDLRRSAAAALSSLSCAVISKQKSLREAGVESEECRRLARCSNVGVAFVIAGIETTVERLATLSSVGRDLIMILYSPLSLQTKWPSG</sequence>
<evidence type="ECO:0000313" key="2">
    <source>
        <dbReference type="EMBL" id="KAL0565399.1"/>
    </source>
</evidence>
<evidence type="ECO:0000256" key="1">
    <source>
        <dbReference type="SAM" id="MobiDB-lite"/>
    </source>
</evidence>
<name>A0ABR3ER92_9AGAR</name>
<gene>
    <name evidence="2" type="ORF">V5O48_016628</name>
</gene>
<reference evidence="2 3" key="1">
    <citation type="submission" date="2024-02" db="EMBL/GenBank/DDBJ databases">
        <title>A draft genome for the cacao thread blight pathogen Marasmius crinis-equi.</title>
        <authorList>
            <person name="Cohen S.P."/>
            <person name="Baruah I.K."/>
            <person name="Amoako-Attah I."/>
            <person name="Bukari Y."/>
            <person name="Meinhardt L.W."/>
            <person name="Bailey B.A."/>
        </authorList>
    </citation>
    <scope>NUCLEOTIDE SEQUENCE [LARGE SCALE GENOMIC DNA]</scope>
    <source>
        <strain evidence="2 3">GH-76</strain>
    </source>
</reference>
<proteinExistence type="predicted"/>
<protein>
    <submittedName>
        <fullName evidence="2">Uncharacterized protein</fullName>
    </submittedName>
</protein>
<feature type="region of interest" description="Disordered" evidence="1">
    <location>
        <begin position="34"/>
        <end position="74"/>
    </location>
</feature>
<organism evidence="2 3">
    <name type="scientific">Marasmius crinis-equi</name>
    <dbReference type="NCBI Taxonomy" id="585013"/>
    <lineage>
        <taxon>Eukaryota</taxon>
        <taxon>Fungi</taxon>
        <taxon>Dikarya</taxon>
        <taxon>Basidiomycota</taxon>
        <taxon>Agaricomycotina</taxon>
        <taxon>Agaricomycetes</taxon>
        <taxon>Agaricomycetidae</taxon>
        <taxon>Agaricales</taxon>
        <taxon>Marasmiineae</taxon>
        <taxon>Marasmiaceae</taxon>
        <taxon>Marasmius</taxon>
    </lineage>
</organism>